<organism evidence="1">
    <name type="scientific">Rhizophora mucronata</name>
    <name type="common">Asiatic mangrove</name>
    <dbReference type="NCBI Taxonomy" id="61149"/>
    <lineage>
        <taxon>Eukaryota</taxon>
        <taxon>Viridiplantae</taxon>
        <taxon>Streptophyta</taxon>
        <taxon>Embryophyta</taxon>
        <taxon>Tracheophyta</taxon>
        <taxon>Spermatophyta</taxon>
        <taxon>Magnoliopsida</taxon>
        <taxon>eudicotyledons</taxon>
        <taxon>Gunneridae</taxon>
        <taxon>Pentapetalae</taxon>
        <taxon>rosids</taxon>
        <taxon>fabids</taxon>
        <taxon>Malpighiales</taxon>
        <taxon>Rhizophoraceae</taxon>
        <taxon>Rhizophora</taxon>
    </lineage>
</organism>
<name>A0A2P2NR67_RHIMU</name>
<dbReference type="AlphaFoldDB" id="A0A2P2NR67"/>
<reference evidence="1" key="1">
    <citation type="submission" date="2018-02" db="EMBL/GenBank/DDBJ databases">
        <title>Rhizophora mucronata_Transcriptome.</title>
        <authorList>
            <person name="Meera S.P."/>
            <person name="Sreeshan A."/>
            <person name="Augustine A."/>
        </authorList>
    </citation>
    <scope>NUCLEOTIDE SEQUENCE</scope>
    <source>
        <tissue evidence="1">Leaf</tissue>
    </source>
</reference>
<dbReference type="EMBL" id="GGEC01064518">
    <property type="protein sequence ID" value="MBX45002.1"/>
    <property type="molecule type" value="Transcribed_RNA"/>
</dbReference>
<protein>
    <submittedName>
        <fullName evidence="1">Uncharacterized protein</fullName>
    </submittedName>
</protein>
<accession>A0A2P2NR67</accession>
<sequence>MSVCTSIINNTRRLNFMEIMKTS</sequence>
<evidence type="ECO:0000313" key="1">
    <source>
        <dbReference type="EMBL" id="MBX45002.1"/>
    </source>
</evidence>
<proteinExistence type="predicted"/>